<feature type="transmembrane region" description="Helical" evidence="1">
    <location>
        <begin position="61"/>
        <end position="77"/>
    </location>
</feature>
<evidence type="ECO:0000313" key="3">
    <source>
        <dbReference type="EMBL" id="ATZ96200.1"/>
    </source>
</evidence>
<dbReference type="AlphaFoldDB" id="A0A2K8QTV8"/>
<feature type="transmembrane region" description="Helical" evidence="1">
    <location>
        <begin position="5"/>
        <end position="25"/>
    </location>
</feature>
<protein>
    <submittedName>
        <fullName evidence="3">HPP family protein</fullName>
    </submittedName>
</protein>
<feature type="transmembrane region" description="Helical" evidence="1">
    <location>
        <begin position="31"/>
        <end position="49"/>
    </location>
</feature>
<sequence length="161" mass="16592">MIKKLIFPVVSGVGAALTIGLLSYVDTLQSGWVLLMAPFGATAVLVFGVPASPLAKPKNVIMGHFITALIGVCFAQWTGVSPLTLALATGLAVSAMLLTGTTHPPAGANPLLIMLTGQSWSFLLAPVLMGAVIIVLAGKALNVLRAHPLWQRSVAGGESLR</sequence>
<name>A0A2K8QTV8_9GAMM</name>
<dbReference type="PANTHER" id="PTHR33741">
    <property type="entry name" value="TRANSMEMBRANE PROTEIN DDB_G0269096-RELATED"/>
    <property type="match status" value="1"/>
</dbReference>
<evidence type="ECO:0000313" key="4">
    <source>
        <dbReference type="Proteomes" id="UP000231901"/>
    </source>
</evidence>
<keyword evidence="1" id="KW-0812">Transmembrane</keyword>
<evidence type="ECO:0000259" key="2">
    <source>
        <dbReference type="Pfam" id="PF04982"/>
    </source>
</evidence>
<evidence type="ECO:0000256" key="1">
    <source>
        <dbReference type="SAM" id="Phobius"/>
    </source>
</evidence>
<dbReference type="PANTHER" id="PTHR33741:SF5">
    <property type="entry name" value="TRANSMEMBRANE PROTEIN DDB_G0269096-RELATED"/>
    <property type="match status" value="1"/>
</dbReference>
<dbReference type="GeneID" id="66566762"/>
<feature type="transmembrane region" description="Helical" evidence="1">
    <location>
        <begin position="122"/>
        <end position="141"/>
    </location>
</feature>
<dbReference type="Pfam" id="PF04982">
    <property type="entry name" value="TM_HPP"/>
    <property type="match status" value="1"/>
</dbReference>
<keyword evidence="1" id="KW-0472">Membrane</keyword>
<keyword evidence="1" id="KW-1133">Transmembrane helix</keyword>
<proteinExistence type="predicted"/>
<feature type="domain" description="HPP transmembrane region" evidence="2">
    <location>
        <begin position="9"/>
        <end position="145"/>
    </location>
</feature>
<dbReference type="InterPro" id="IPR058581">
    <property type="entry name" value="TM_HPP"/>
</dbReference>
<dbReference type="KEGG" id="dfn:CVE23_20810"/>
<dbReference type="RefSeq" id="WP_100850262.1">
    <property type="nucleotide sequence ID" value="NZ_BMJF01000016.1"/>
</dbReference>
<accession>A0A2K8QTV8</accession>
<dbReference type="Proteomes" id="UP000231901">
    <property type="component" value="Chromosome"/>
</dbReference>
<reference evidence="4" key="1">
    <citation type="journal article" date="2018" name="Genome Announc.">
        <title>Complete genome sequence of a Dickeya fangzhongdai type strain causing bleeding canker of pear tree trunks.</title>
        <authorList>
            <person name="Zhao Y."/>
            <person name="Tian Y."/>
            <person name="Li X."/>
            <person name="Hu B."/>
        </authorList>
    </citation>
    <scope>NUCLEOTIDE SEQUENCE [LARGE SCALE GENOMIC DNA]</scope>
    <source>
        <strain evidence="4">DSM 101947</strain>
    </source>
</reference>
<organism evidence="3 4">
    <name type="scientific">Dickeya fangzhongdai</name>
    <dbReference type="NCBI Taxonomy" id="1778540"/>
    <lineage>
        <taxon>Bacteria</taxon>
        <taxon>Pseudomonadati</taxon>
        <taxon>Pseudomonadota</taxon>
        <taxon>Gammaproteobacteria</taxon>
        <taxon>Enterobacterales</taxon>
        <taxon>Pectobacteriaceae</taxon>
        <taxon>Dickeya</taxon>
    </lineage>
</organism>
<keyword evidence="4" id="KW-1185">Reference proteome</keyword>
<dbReference type="InterPro" id="IPR007065">
    <property type="entry name" value="HPP"/>
</dbReference>
<dbReference type="EMBL" id="CP025003">
    <property type="protein sequence ID" value="ATZ96200.1"/>
    <property type="molecule type" value="Genomic_DNA"/>
</dbReference>
<gene>
    <name evidence="3" type="ORF">CVE23_20810</name>
</gene>